<sequence length="242" mass="27037">MWDNPRALNAVANLLFAAGLGALLMVAVVAVAHLPAFALRTVELTAPLERVTAEQVRAVVAREVRGTFFTVDLERVRSGFEKLPWVRKANLTRRWPATLVVELEEHVALARWGEDALINRYGERFKAAFDGRLPVLAGPDGSEHEMIERYLRFRDLLARVGLGLGELRLSDRGAWELKLDQGTVVKLGREHVEQRLARFLAAYGESVGRLGVSVEYVDLRYSHGFAVRVSRTVRETLAPKGT</sequence>
<organism evidence="11 12">
    <name type="scientific">Pelomicrobium methylotrophicum</name>
    <dbReference type="NCBI Taxonomy" id="2602750"/>
    <lineage>
        <taxon>Bacteria</taxon>
        <taxon>Pseudomonadati</taxon>
        <taxon>Pseudomonadota</taxon>
        <taxon>Hydrogenophilia</taxon>
        <taxon>Hydrogenophilia incertae sedis</taxon>
        <taxon>Pelomicrobium</taxon>
    </lineage>
</organism>
<dbReference type="AlphaFoldDB" id="A0A5C7ENS4"/>
<evidence type="ECO:0000313" key="11">
    <source>
        <dbReference type="EMBL" id="TXF13169.1"/>
    </source>
</evidence>
<keyword evidence="2 9" id="KW-1003">Cell membrane</keyword>
<gene>
    <name evidence="9" type="primary">ftsQ</name>
    <name evidence="11" type="ORF">FR698_03635</name>
</gene>
<keyword evidence="8 9" id="KW-0131">Cell cycle</keyword>
<keyword evidence="3 9" id="KW-0997">Cell inner membrane</keyword>
<evidence type="ECO:0000256" key="1">
    <source>
        <dbReference type="ARBA" id="ARBA00004370"/>
    </source>
</evidence>
<reference evidence="11 12" key="1">
    <citation type="submission" date="2019-08" db="EMBL/GenBank/DDBJ databases">
        <title>Pelomicrobium methylotrophicum gen. nov., sp. nov. a moderately thermophilic, facultatively anaerobic, lithoautotrophic and methylotrophic bacterium isolated from a terrestrial mud volcano.</title>
        <authorList>
            <person name="Slobodkina G.B."/>
            <person name="Merkel A.Y."/>
            <person name="Slobodkin A.I."/>
        </authorList>
    </citation>
    <scope>NUCLEOTIDE SEQUENCE [LARGE SCALE GENOMIC DNA]</scope>
    <source>
        <strain evidence="11 12">SM250</strain>
    </source>
</reference>
<keyword evidence="5 9" id="KW-0812">Transmembrane</keyword>
<name>A0A5C7ENS4_9PROT</name>
<dbReference type="Proteomes" id="UP000321201">
    <property type="component" value="Unassembled WGS sequence"/>
</dbReference>
<dbReference type="GO" id="GO:0090529">
    <property type="term" value="P:cell septum assembly"/>
    <property type="evidence" value="ECO:0007669"/>
    <property type="project" value="InterPro"/>
</dbReference>
<dbReference type="OrthoDB" id="5297855at2"/>
<evidence type="ECO:0000256" key="3">
    <source>
        <dbReference type="ARBA" id="ARBA00022519"/>
    </source>
</evidence>
<dbReference type="RefSeq" id="WP_147798811.1">
    <property type="nucleotide sequence ID" value="NZ_VPFL01000003.1"/>
</dbReference>
<evidence type="ECO:0000256" key="7">
    <source>
        <dbReference type="ARBA" id="ARBA00023136"/>
    </source>
</evidence>
<keyword evidence="7 9" id="KW-0472">Membrane</keyword>
<comment type="function">
    <text evidence="9">Essential cell division protein.</text>
</comment>
<accession>A0A5C7ENS4</accession>
<evidence type="ECO:0000256" key="6">
    <source>
        <dbReference type="ARBA" id="ARBA00022989"/>
    </source>
</evidence>
<proteinExistence type="inferred from homology"/>
<dbReference type="InterPro" id="IPR005548">
    <property type="entry name" value="Cell_div_FtsQ/DivIB_C"/>
</dbReference>
<protein>
    <recommendedName>
        <fullName evidence="9">Cell division protein FtsQ</fullName>
    </recommendedName>
</protein>
<dbReference type="InterPro" id="IPR034746">
    <property type="entry name" value="POTRA"/>
</dbReference>
<dbReference type="Gene3D" id="3.40.50.11690">
    <property type="entry name" value="Cell division protein FtsQ/DivIB"/>
    <property type="match status" value="1"/>
</dbReference>
<dbReference type="Gene3D" id="3.10.20.310">
    <property type="entry name" value="membrane protein fhac"/>
    <property type="match status" value="1"/>
</dbReference>
<dbReference type="GO" id="GO:0043093">
    <property type="term" value="P:FtsZ-dependent cytokinesis"/>
    <property type="evidence" value="ECO:0007669"/>
    <property type="project" value="UniProtKB-UniRule"/>
</dbReference>
<dbReference type="InterPro" id="IPR045335">
    <property type="entry name" value="FtsQ_C_sf"/>
</dbReference>
<comment type="similarity">
    <text evidence="9">Belongs to the FtsQ/DivIB family. FtsQ subfamily.</text>
</comment>
<evidence type="ECO:0000256" key="9">
    <source>
        <dbReference type="HAMAP-Rule" id="MF_00911"/>
    </source>
</evidence>
<keyword evidence="4 9" id="KW-0132">Cell division</keyword>
<evidence type="ECO:0000256" key="2">
    <source>
        <dbReference type="ARBA" id="ARBA00022475"/>
    </source>
</evidence>
<evidence type="ECO:0000256" key="8">
    <source>
        <dbReference type="ARBA" id="ARBA00023306"/>
    </source>
</evidence>
<dbReference type="GO" id="GO:0005886">
    <property type="term" value="C:plasma membrane"/>
    <property type="evidence" value="ECO:0007669"/>
    <property type="project" value="UniProtKB-SubCell"/>
</dbReference>
<comment type="caution">
    <text evidence="11">The sequence shown here is derived from an EMBL/GenBank/DDBJ whole genome shotgun (WGS) entry which is preliminary data.</text>
</comment>
<dbReference type="PANTHER" id="PTHR35851:SF1">
    <property type="entry name" value="CELL DIVISION PROTEIN FTSQ"/>
    <property type="match status" value="1"/>
</dbReference>
<feature type="transmembrane region" description="Helical" evidence="9">
    <location>
        <begin position="12"/>
        <end position="34"/>
    </location>
</feature>
<evidence type="ECO:0000313" key="12">
    <source>
        <dbReference type="Proteomes" id="UP000321201"/>
    </source>
</evidence>
<evidence type="ECO:0000259" key="10">
    <source>
        <dbReference type="PROSITE" id="PS51779"/>
    </source>
</evidence>
<dbReference type="GO" id="GO:0032153">
    <property type="term" value="C:cell division site"/>
    <property type="evidence" value="ECO:0007669"/>
    <property type="project" value="UniProtKB-UniRule"/>
</dbReference>
<dbReference type="InParanoid" id="A0A5C7ENS4"/>
<dbReference type="Pfam" id="PF08478">
    <property type="entry name" value="POTRA_1"/>
    <property type="match status" value="1"/>
</dbReference>
<comment type="subcellular location">
    <subcellularLocation>
        <location evidence="9">Cell inner membrane</location>
        <topology evidence="9">Single-pass type II membrane protein</topology>
    </subcellularLocation>
    <subcellularLocation>
        <location evidence="1">Membrane</location>
    </subcellularLocation>
    <text evidence="9">Localizes to the division septum.</text>
</comment>
<dbReference type="HAMAP" id="MF_00911">
    <property type="entry name" value="FtsQ_subfam"/>
    <property type="match status" value="1"/>
</dbReference>
<evidence type="ECO:0000256" key="5">
    <source>
        <dbReference type="ARBA" id="ARBA00022692"/>
    </source>
</evidence>
<dbReference type="PANTHER" id="PTHR35851">
    <property type="entry name" value="CELL DIVISION PROTEIN FTSQ"/>
    <property type="match status" value="1"/>
</dbReference>
<dbReference type="Pfam" id="PF03799">
    <property type="entry name" value="FtsQ_DivIB_C"/>
    <property type="match status" value="1"/>
</dbReference>
<dbReference type="FunCoup" id="A0A5C7ENS4">
    <property type="interactions" value="87"/>
</dbReference>
<dbReference type="PROSITE" id="PS51779">
    <property type="entry name" value="POTRA"/>
    <property type="match status" value="1"/>
</dbReference>
<feature type="domain" description="POTRA" evidence="10">
    <location>
        <begin position="37"/>
        <end position="106"/>
    </location>
</feature>
<dbReference type="InterPro" id="IPR013685">
    <property type="entry name" value="POTRA_FtsQ_type"/>
</dbReference>
<dbReference type="EMBL" id="VPFL01000003">
    <property type="protein sequence ID" value="TXF13169.1"/>
    <property type="molecule type" value="Genomic_DNA"/>
</dbReference>
<keyword evidence="6 9" id="KW-1133">Transmembrane helix</keyword>
<dbReference type="InterPro" id="IPR026579">
    <property type="entry name" value="FtsQ"/>
</dbReference>
<keyword evidence="12" id="KW-1185">Reference proteome</keyword>
<evidence type="ECO:0000256" key="4">
    <source>
        <dbReference type="ARBA" id="ARBA00022618"/>
    </source>
</evidence>